<dbReference type="InterPro" id="IPR017871">
    <property type="entry name" value="ABC_transporter-like_CS"/>
</dbReference>
<feature type="transmembrane region" description="Helical" evidence="13">
    <location>
        <begin position="111"/>
        <end position="134"/>
    </location>
</feature>
<dbReference type="InterPro" id="IPR003439">
    <property type="entry name" value="ABC_transporter-like_ATP-bd"/>
</dbReference>
<comment type="similarity">
    <text evidence="3">Belongs to the ABC transporter superfamily.</text>
</comment>
<organism evidence="15 16">
    <name type="scientific">Cohnella suwonensis</name>
    <dbReference type="NCBI Taxonomy" id="696072"/>
    <lineage>
        <taxon>Bacteria</taxon>
        <taxon>Bacillati</taxon>
        <taxon>Bacillota</taxon>
        <taxon>Bacilli</taxon>
        <taxon>Bacillales</taxon>
        <taxon>Paenibacillaceae</taxon>
        <taxon>Cohnella</taxon>
    </lineage>
</organism>
<feature type="transmembrane region" description="Helical" evidence="13">
    <location>
        <begin position="141"/>
        <end position="160"/>
    </location>
</feature>
<dbReference type="InterPro" id="IPR050095">
    <property type="entry name" value="ECF_ABC_transporter_ATP-bd"/>
</dbReference>
<sequence>MGKAIITLHEPEHIRPLIAKPKHRLWVVLTLLALVVIAGRPLPLGIAAGAFLVLLLWCGVSFRTIVGRLLLLLPFGAGAAIFIPFHTEGTAAFEVWGYVATDEGLRKTTVLLLKLVGANLLLTYLLTVTPLFVLLRSLRSVGVPAVLLELMLLIVRYFFLLKEEAAGMMKAQRSRGMSFKGLWWSKRAYKRFGELAGVLFLRAYERSKRIYIAMSARGGLETGETTGVAAGSSVDARVARDGEEKRTMGENAMAAEVRGVGFAYGKIKALNGISFDIPVGSKAALMGPNGAGKSTLISLLNGLELSQAGEVRLFGEKVDRHNGERLRRRVGVVYQDPDDQIFSTTVEEDVAFGPRNLGLPAAEVEERVETALRQVGMGEMRTRSPFELSYGQKRRVAIAGVLAMRPDFIILDEPMSFLDPRGRDELQALLEDMQRQGLTILIATHDVDFAAEWADRILLLKDGKLLASGTTELLFDDALIEQASLHLPRLARPFRMLSGAEGYRPRSVKEAAQLIWKLVRMGGGAEAAESKPRQTKGMPPS</sequence>
<reference evidence="16" key="1">
    <citation type="journal article" date="2019" name="Int. J. Syst. Evol. Microbiol.">
        <title>The Global Catalogue of Microorganisms (GCM) 10K type strain sequencing project: providing services to taxonomists for standard genome sequencing and annotation.</title>
        <authorList>
            <consortium name="The Broad Institute Genomics Platform"/>
            <consortium name="The Broad Institute Genome Sequencing Center for Infectious Disease"/>
            <person name="Wu L."/>
            <person name="Ma J."/>
        </authorList>
    </citation>
    <scope>NUCLEOTIDE SEQUENCE [LARGE SCALE GENOMIC DNA]</scope>
    <source>
        <strain evidence="16">CCUG 57113</strain>
    </source>
</reference>
<dbReference type="InterPro" id="IPR027417">
    <property type="entry name" value="P-loop_NTPase"/>
</dbReference>
<evidence type="ECO:0000256" key="2">
    <source>
        <dbReference type="ARBA" id="ARBA00004651"/>
    </source>
</evidence>
<dbReference type="RefSeq" id="WP_209749975.1">
    <property type="nucleotide sequence ID" value="NZ_JBHSMH010000062.1"/>
</dbReference>
<protein>
    <submittedName>
        <fullName evidence="15">Cobalt ECF transporter T component CbiQ</fullName>
    </submittedName>
</protein>
<name>A0ABW0M089_9BACL</name>
<gene>
    <name evidence="15" type="primary">cbiQ</name>
    <name evidence="15" type="ORF">ACFPPD_17135</name>
</gene>
<evidence type="ECO:0000256" key="6">
    <source>
        <dbReference type="ARBA" id="ARBA00022692"/>
    </source>
</evidence>
<dbReference type="SUPFAM" id="SSF52540">
    <property type="entry name" value="P-loop containing nucleoside triphosphate hydrolases"/>
    <property type="match status" value="1"/>
</dbReference>
<dbReference type="PANTHER" id="PTHR43553:SF24">
    <property type="entry name" value="ENERGY-COUPLING FACTOR TRANSPORTER ATP-BINDING PROTEIN ECFA1"/>
    <property type="match status" value="1"/>
</dbReference>
<evidence type="ECO:0000313" key="15">
    <source>
        <dbReference type="EMBL" id="MFC5470421.1"/>
    </source>
</evidence>
<evidence type="ECO:0000256" key="1">
    <source>
        <dbReference type="ARBA" id="ARBA00004202"/>
    </source>
</evidence>
<dbReference type="InterPro" id="IPR015856">
    <property type="entry name" value="ABC_transpr_CbiO/EcfA_su"/>
</dbReference>
<dbReference type="Pfam" id="PF00005">
    <property type="entry name" value="ABC_tran"/>
    <property type="match status" value="1"/>
</dbReference>
<evidence type="ECO:0000256" key="12">
    <source>
        <dbReference type="ARBA" id="ARBA00025157"/>
    </source>
</evidence>
<dbReference type="InterPro" id="IPR003339">
    <property type="entry name" value="ABC/ECF_trnsptr_transmembrane"/>
</dbReference>
<dbReference type="InterPro" id="IPR005876">
    <property type="entry name" value="Co_trans_ATP-bd"/>
</dbReference>
<keyword evidence="10 13" id="KW-1133">Transmembrane helix</keyword>
<evidence type="ECO:0000256" key="3">
    <source>
        <dbReference type="ARBA" id="ARBA00005417"/>
    </source>
</evidence>
<keyword evidence="5" id="KW-1003">Cell membrane</keyword>
<keyword evidence="8" id="KW-0067">ATP-binding</keyword>
<dbReference type="NCBIfam" id="TIGR02454">
    <property type="entry name" value="ECF_T_CbiQ"/>
    <property type="match status" value="1"/>
</dbReference>
<dbReference type="PROSITE" id="PS00211">
    <property type="entry name" value="ABC_TRANSPORTER_1"/>
    <property type="match status" value="1"/>
</dbReference>
<evidence type="ECO:0000256" key="5">
    <source>
        <dbReference type="ARBA" id="ARBA00022475"/>
    </source>
</evidence>
<evidence type="ECO:0000256" key="8">
    <source>
        <dbReference type="ARBA" id="ARBA00022840"/>
    </source>
</evidence>
<evidence type="ECO:0000256" key="13">
    <source>
        <dbReference type="SAM" id="Phobius"/>
    </source>
</evidence>
<feature type="domain" description="ABC transporter" evidence="14">
    <location>
        <begin position="255"/>
        <end position="487"/>
    </location>
</feature>
<evidence type="ECO:0000256" key="4">
    <source>
        <dbReference type="ARBA" id="ARBA00022448"/>
    </source>
</evidence>
<keyword evidence="6 13" id="KW-0812">Transmembrane</keyword>
<keyword evidence="11 13" id="KW-0472">Membrane</keyword>
<dbReference type="NCBIfam" id="TIGR01166">
    <property type="entry name" value="cbiO"/>
    <property type="match status" value="1"/>
</dbReference>
<accession>A0ABW0M089</accession>
<comment type="subcellular location">
    <subcellularLocation>
        <location evidence="2">Cell membrane</location>
        <topology evidence="2">Multi-pass membrane protein</topology>
    </subcellularLocation>
    <subcellularLocation>
        <location evidence="1">Cell membrane</location>
        <topology evidence="1">Peripheral membrane protein</topology>
    </subcellularLocation>
</comment>
<dbReference type="Gene3D" id="3.40.50.300">
    <property type="entry name" value="P-loop containing nucleotide triphosphate hydrolases"/>
    <property type="match status" value="1"/>
</dbReference>
<dbReference type="Proteomes" id="UP001596105">
    <property type="component" value="Unassembled WGS sequence"/>
</dbReference>
<dbReference type="InterPro" id="IPR003593">
    <property type="entry name" value="AAA+_ATPase"/>
</dbReference>
<dbReference type="EMBL" id="JBHSMH010000062">
    <property type="protein sequence ID" value="MFC5470421.1"/>
    <property type="molecule type" value="Genomic_DNA"/>
</dbReference>
<keyword evidence="7" id="KW-0547">Nucleotide-binding</keyword>
<dbReference type="Pfam" id="PF02361">
    <property type="entry name" value="CbiQ"/>
    <property type="match status" value="1"/>
</dbReference>
<evidence type="ECO:0000259" key="14">
    <source>
        <dbReference type="PROSITE" id="PS50893"/>
    </source>
</evidence>
<dbReference type="CDD" id="cd03225">
    <property type="entry name" value="ABC_cobalt_CbiO_domain1"/>
    <property type="match status" value="1"/>
</dbReference>
<comment type="caution">
    <text evidence="15">The sequence shown here is derived from an EMBL/GenBank/DDBJ whole genome shotgun (WGS) entry which is preliminary data.</text>
</comment>
<dbReference type="PANTHER" id="PTHR43553">
    <property type="entry name" value="HEAVY METAL TRANSPORTER"/>
    <property type="match status" value="1"/>
</dbReference>
<comment type="function">
    <text evidence="12">Probably part of an ABC transporter complex. Responsible for energy coupling to the transport system.</text>
</comment>
<dbReference type="InterPro" id="IPR012809">
    <property type="entry name" value="ECF_CbiQ"/>
</dbReference>
<feature type="transmembrane region" description="Helical" evidence="13">
    <location>
        <begin position="69"/>
        <end position="87"/>
    </location>
</feature>
<dbReference type="CDD" id="cd16914">
    <property type="entry name" value="EcfT"/>
    <property type="match status" value="1"/>
</dbReference>
<dbReference type="SMART" id="SM00382">
    <property type="entry name" value="AAA"/>
    <property type="match status" value="1"/>
</dbReference>
<feature type="transmembrane region" description="Helical" evidence="13">
    <location>
        <begin position="45"/>
        <end position="62"/>
    </location>
</feature>
<keyword evidence="4" id="KW-0813">Transport</keyword>
<evidence type="ECO:0000256" key="10">
    <source>
        <dbReference type="ARBA" id="ARBA00022989"/>
    </source>
</evidence>
<dbReference type="PROSITE" id="PS50893">
    <property type="entry name" value="ABC_TRANSPORTER_2"/>
    <property type="match status" value="1"/>
</dbReference>
<evidence type="ECO:0000256" key="7">
    <source>
        <dbReference type="ARBA" id="ARBA00022741"/>
    </source>
</evidence>
<keyword evidence="9" id="KW-1278">Translocase</keyword>
<proteinExistence type="inferred from homology"/>
<keyword evidence="16" id="KW-1185">Reference proteome</keyword>
<evidence type="ECO:0000256" key="11">
    <source>
        <dbReference type="ARBA" id="ARBA00023136"/>
    </source>
</evidence>
<evidence type="ECO:0000313" key="16">
    <source>
        <dbReference type="Proteomes" id="UP001596105"/>
    </source>
</evidence>
<evidence type="ECO:0000256" key="9">
    <source>
        <dbReference type="ARBA" id="ARBA00022967"/>
    </source>
</evidence>